<accession>A0ABS1IU39</accession>
<dbReference type="PANTHER" id="PTHR39639:SF1">
    <property type="entry name" value="DUF262 DOMAIN-CONTAINING PROTEIN"/>
    <property type="match status" value="1"/>
</dbReference>
<dbReference type="Pfam" id="PF03235">
    <property type="entry name" value="GmrSD_N"/>
    <property type="match status" value="1"/>
</dbReference>
<reference evidence="2 3" key="1">
    <citation type="submission" date="2020-11" db="EMBL/GenBank/DDBJ databases">
        <title>Insectihabitans protaetiae gen. nov. sp. nov. and Insectihabitans allomyrinae sp. nov., isolated from larvae of Protaetia brevitarsis seulensis and Allomyrina dichotoma, respectively.</title>
        <authorList>
            <person name="Lee S.D."/>
            <person name="Byeon Y.-S."/>
            <person name="Kim S.-M."/>
            <person name="Yang H.L."/>
            <person name="Kim I.S."/>
        </authorList>
    </citation>
    <scope>NUCLEOTIDE SEQUENCE [LARGE SCALE GENOMIC DNA]</scope>
    <source>
        <strain evidence="2 3">BWR-B9</strain>
    </source>
</reference>
<dbReference type="EMBL" id="JADRCR010000009">
    <property type="protein sequence ID" value="MBK5145254.1"/>
    <property type="molecule type" value="Genomic_DNA"/>
</dbReference>
<dbReference type="Proteomes" id="UP001296921">
    <property type="component" value="Unassembled WGS sequence"/>
</dbReference>
<name>A0ABS1IU39_9GAMM</name>
<organism evidence="2 3">
    <name type="scientific">Limnobaculum allomyrinae</name>
    <dbReference type="NCBI Taxonomy" id="2791986"/>
    <lineage>
        <taxon>Bacteria</taxon>
        <taxon>Pseudomonadati</taxon>
        <taxon>Pseudomonadota</taxon>
        <taxon>Gammaproteobacteria</taxon>
        <taxon>Enterobacterales</taxon>
        <taxon>Budviciaceae</taxon>
        <taxon>Limnobaculum</taxon>
    </lineage>
</organism>
<gene>
    <name evidence="2" type="ORF">I2494_16330</name>
</gene>
<feature type="domain" description="GmrSD restriction endonucleases N-terminal" evidence="1">
    <location>
        <begin position="16"/>
        <end position="152"/>
    </location>
</feature>
<protein>
    <submittedName>
        <fullName evidence="2">DUF262 domain-containing protein</fullName>
    </submittedName>
</protein>
<comment type="caution">
    <text evidence="2">The sequence shown here is derived from an EMBL/GenBank/DDBJ whole genome shotgun (WGS) entry which is preliminary data.</text>
</comment>
<dbReference type="InterPro" id="IPR004919">
    <property type="entry name" value="GmrSD_N"/>
</dbReference>
<keyword evidence="3" id="KW-1185">Reference proteome</keyword>
<sequence>MINNVDYKVRSISLLNLISDMRAGKLIPDAYFQRNLVWREIHKKEFIETILLGFPFPQIFVSKGKVDVASMKTTSCIIDGQQRTNAILDFIANKFSVNGKTYNDLTDDEKAIFLKYEIAVIELDLENDDLRVVEIFKRINRTSNSLSTIERYASEYSTVEFMLVAKLLTNQIDLDSISDSDNDNWTIDPNIPEDFIAWAKKQKVNNFPKLIIEKGIYSSRDLTRKAHLMHVLNMIATYIYSFFNRNEKSSDMLNDTSVSFNEKDEVIHIFEEAATLILKMKLPVKSYWLNKANFFSLFIVIANVLKAGKTIDLDKFKRDLGLFYDQLPDDYRLSASEAVNNKKERSIRDTYLNKIVSNSII</sequence>
<evidence type="ECO:0000313" key="2">
    <source>
        <dbReference type="EMBL" id="MBK5145254.1"/>
    </source>
</evidence>
<evidence type="ECO:0000259" key="1">
    <source>
        <dbReference type="Pfam" id="PF03235"/>
    </source>
</evidence>
<dbReference type="RefSeq" id="WP_218467909.1">
    <property type="nucleotide sequence ID" value="NZ_JADRCR010000009.1"/>
</dbReference>
<proteinExistence type="predicted"/>
<evidence type="ECO:0000313" key="3">
    <source>
        <dbReference type="Proteomes" id="UP001296921"/>
    </source>
</evidence>
<dbReference type="PANTHER" id="PTHR39639">
    <property type="entry name" value="CHROMOSOME 16, WHOLE GENOME SHOTGUN SEQUENCE"/>
    <property type="match status" value="1"/>
</dbReference>